<dbReference type="EMBL" id="JAQIZT010000007">
    <property type="protein sequence ID" value="KAJ6991541.1"/>
    <property type="molecule type" value="Genomic_DNA"/>
</dbReference>
<gene>
    <name evidence="1" type="ORF">NC653_019650</name>
    <name evidence="2" type="ORF">NC653_019655</name>
</gene>
<accession>A0AAD6QJF1</accession>
<dbReference type="EMBL" id="JAQIZT010000007">
    <property type="protein sequence ID" value="KAJ6991548.1"/>
    <property type="molecule type" value="Genomic_DNA"/>
</dbReference>
<dbReference type="Proteomes" id="UP001164929">
    <property type="component" value="Chromosome 7"/>
</dbReference>
<evidence type="ECO:0000313" key="2">
    <source>
        <dbReference type="EMBL" id="KAJ6991548.1"/>
    </source>
</evidence>
<proteinExistence type="predicted"/>
<dbReference type="PANTHER" id="PTHR33156:SF48">
    <property type="entry name" value="PROTEIN NUCLEAR FUSION DEFECTIVE 6, MITOCHONDRIAL"/>
    <property type="match status" value="1"/>
</dbReference>
<protein>
    <submittedName>
        <fullName evidence="1">Uncharacterized protein</fullName>
    </submittedName>
</protein>
<evidence type="ECO:0000313" key="1">
    <source>
        <dbReference type="EMBL" id="KAJ6991541.1"/>
    </source>
</evidence>
<sequence length="218" mass="24230">MGLLNENLNRPFCKSDLWFICGYIWLFLFTNHCQKLSPSKISHLSLILINTKKMASFTAARSIFRSSAARNAAARLASQSKSKPKASPFSLNSTANKPVLRRSPVEMSFAVESMMPYHTVTASALMTSMLSISRCGYGWLPEGANTVDVLHGCSDNFALVFVGHINKWMAWQLLRWFVSDGMVELGLVVSGKKMDLAMMMYDECAMGSGEVLFKSSFI</sequence>
<dbReference type="GO" id="GO:0005739">
    <property type="term" value="C:mitochondrion"/>
    <property type="evidence" value="ECO:0007669"/>
    <property type="project" value="TreeGrafter"/>
</dbReference>
<dbReference type="AlphaFoldDB" id="A0AAD6QJF1"/>
<evidence type="ECO:0000313" key="3">
    <source>
        <dbReference type="Proteomes" id="UP001164929"/>
    </source>
</evidence>
<comment type="caution">
    <text evidence="1">The sequence shown here is derived from an EMBL/GenBank/DDBJ whole genome shotgun (WGS) entry which is preliminary data.</text>
</comment>
<name>A0AAD6QJF1_9ROSI</name>
<organism evidence="1 3">
    <name type="scientific">Populus alba x Populus x berolinensis</name>
    <dbReference type="NCBI Taxonomy" id="444605"/>
    <lineage>
        <taxon>Eukaryota</taxon>
        <taxon>Viridiplantae</taxon>
        <taxon>Streptophyta</taxon>
        <taxon>Embryophyta</taxon>
        <taxon>Tracheophyta</taxon>
        <taxon>Spermatophyta</taxon>
        <taxon>Magnoliopsida</taxon>
        <taxon>eudicotyledons</taxon>
        <taxon>Gunneridae</taxon>
        <taxon>Pentapetalae</taxon>
        <taxon>rosids</taxon>
        <taxon>fabids</taxon>
        <taxon>Malpighiales</taxon>
        <taxon>Salicaceae</taxon>
        <taxon>Saliceae</taxon>
        <taxon>Populus</taxon>
    </lineage>
</organism>
<reference evidence="1" key="1">
    <citation type="journal article" date="2023" name="Mol. Ecol. Resour.">
        <title>Chromosome-level genome assembly of a triploid poplar Populus alba 'Berolinensis'.</title>
        <authorList>
            <person name="Chen S."/>
            <person name="Yu Y."/>
            <person name="Wang X."/>
            <person name="Wang S."/>
            <person name="Zhang T."/>
            <person name="Zhou Y."/>
            <person name="He R."/>
            <person name="Meng N."/>
            <person name="Wang Y."/>
            <person name="Liu W."/>
            <person name="Liu Z."/>
            <person name="Liu J."/>
            <person name="Guo Q."/>
            <person name="Huang H."/>
            <person name="Sederoff R.R."/>
            <person name="Wang G."/>
            <person name="Qu G."/>
            <person name="Chen S."/>
        </authorList>
    </citation>
    <scope>NUCLEOTIDE SEQUENCE</scope>
    <source>
        <strain evidence="1">SC-2020</strain>
    </source>
</reference>
<keyword evidence="3" id="KW-1185">Reference proteome</keyword>
<dbReference type="PANTHER" id="PTHR33156">
    <property type="entry name" value="OS02G0230000 PROTEIN"/>
    <property type="match status" value="1"/>
</dbReference>
<dbReference type="InterPro" id="IPR043459">
    <property type="entry name" value="NFD6/NOXY2-like"/>
</dbReference>